<dbReference type="InterPro" id="IPR006504">
    <property type="entry name" value="Tscrpt_reg_Spx/MgsR"/>
</dbReference>
<organism evidence="2 3">
    <name type="scientific">Clostridium gallinarum</name>
    <dbReference type="NCBI Taxonomy" id="2762246"/>
    <lineage>
        <taxon>Bacteria</taxon>
        <taxon>Bacillati</taxon>
        <taxon>Bacillota</taxon>
        <taxon>Clostridia</taxon>
        <taxon>Eubacteriales</taxon>
        <taxon>Clostridiaceae</taxon>
        <taxon>Clostridium</taxon>
    </lineage>
</organism>
<dbReference type="EMBL" id="JACSQZ010000009">
    <property type="protein sequence ID" value="MBD7914257.1"/>
    <property type="molecule type" value="Genomic_DNA"/>
</dbReference>
<dbReference type="Gene3D" id="3.40.30.10">
    <property type="entry name" value="Glutaredoxin"/>
    <property type="match status" value="1"/>
</dbReference>
<dbReference type="CDD" id="cd03036">
    <property type="entry name" value="ArsC_like"/>
    <property type="match status" value="1"/>
</dbReference>
<keyword evidence="3" id="KW-1185">Reference proteome</keyword>
<protein>
    <submittedName>
        <fullName evidence="2">Arsenate reductase family protein</fullName>
    </submittedName>
</protein>
<reference evidence="2 3" key="1">
    <citation type="submission" date="2020-08" db="EMBL/GenBank/DDBJ databases">
        <title>A Genomic Blueprint of the Chicken Gut Microbiome.</title>
        <authorList>
            <person name="Gilroy R."/>
            <person name="Ravi A."/>
            <person name="Getino M."/>
            <person name="Pursley I."/>
            <person name="Horton D.L."/>
            <person name="Alikhan N.-F."/>
            <person name="Baker D."/>
            <person name="Gharbi K."/>
            <person name="Hall N."/>
            <person name="Watson M."/>
            <person name="Adriaenssens E.M."/>
            <person name="Foster-Nyarko E."/>
            <person name="Jarju S."/>
            <person name="Secka A."/>
            <person name="Antonio M."/>
            <person name="Oren A."/>
            <person name="Chaudhuri R."/>
            <person name="La Ragione R.M."/>
            <person name="Hildebrand F."/>
            <person name="Pallen M.J."/>
        </authorList>
    </citation>
    <scope>NUCLEOTIDE SEQUENCE [LARGE SCALE GENOMIC DNA]</scope>
    <source>
        <strain evidence="2 3">Sa3CUN1</strain>
    </source>
</reference>
<dbReference type="PANTHER" id="PTHR30041">
    <property type="entry name" value="ARSENATE REDUCTASE"/>
    <property type="match status" value="1"/>
</dbReference>
<dbReference type="PROSITE" id="PS51354">
    <property type="entry name" value="GLUTAREDOXIN_2"/>
    <property type="match status" value="1"/>
</dbReference>
<proteinExistence type="inferred from homology"/>
<dbReference type="NCBIfam" id="TIGR01617">
    <property type="entry name" value="arsC_related"/>
    <property type="match status" value="1"/>
</dbReference>
<evidence type="ECO:0000313" key="2">
    <source>
        <dbReference type="EMBL" id="MBD7914257.1"/>
    </source>
</evidence>
<evidence type="ECO:0000313" key="3">
    <source>
        <dbReference type="Proteomes" id="UP000640335"/>
    </source>
</evidence>
<dbReference type="SUPFAM" id="SSF52833">
    <property type="entry name" value="Thioredoxin-like"/>
    <property type="match status" value="1"/>
</dbReference>
<accession>A0ABR8Q1H6</accession>
<comment type="caution">
    <text evidence="2">The sequence shown here is derived from an EMBL/GenBank/DDBJ whole genome shotgun (WGS) entry which is preliminary data.</text>
</comment>
<gene>
    <name evidence="2" type="ORF">H9660_03770</name>
</gene>
<dbReference type="InterPro" id="IPR036249">
    <property type="entry name" value="Thioredoxin-like_sf"/>
</dbReference>
<name>A0ABR8Q1H6_9CLOT</name>
<dbReference type="PANTHER" id="PTHR30041:SF8">
    <property type="entry name" value="PROTEIN YFFB"/>
    <property type="match status" value="1"/>
</dbReference>
<dbReference type="RefSeq" id="WP_191748723.1">
    <property type="nucleotide sequence ID" value="NZ_JACSQZ010000009.1"/>
</dbReference>
<dbReference type="Proteomes" id="UP000640335">
    <property type="component" value="Unassembled WGS sequence"/>
</dbReference>
<sequence>MSVLFIEYPRCTTCRKAKKYLEENKIDFVDRHIVEENPSKDELKEWLNKSGLPIKKFFNTSGVLYREMQLKDKVKELPEDELLDILASNGMLVKRPIVIKENTVLVGFKEEEWNENLK</sequence>
<dbReference type="InterPro" id="IPR006660">
    <property type="entry name" value="Arsenate_reductase-like"/>
</dbReference>
<dbReference type="Pfam" id="PF03960">
    <property type="entry name" value="ArsC"/>
    <property type="match status" value="1"/>
</dbReference>
<comment type="similarity">
    <text evidence="1">Belongs to the ArsC family.</text>
</comment>
<dbReference type="PROSITE" id="PS51353">
    <property type="entry name" value="ARSC"/>
    <property type="match status" value="1"/>
</dbReference>
<evidence type="ECO:0000256" key="1">
    <source>
        <dbReference type="PROSITE-ProRule" id="PRU01282"/>
    </source>
</evidence>